<evidence type="ECO:0000313" key="2">
    <source>
        <dbReference type="EMBL" id="CAK8685305.1"/>
    </source>
</evidence>
<evidence type="ECO:0000259" key="1">
    <source>
        <dbReference type="Pfam" id="PF00011"/>
    </source>
</evidence>
<name>A0ABP0G5D8_CLALP</name>
<reference evidence="2 3" key="1">
    <citation type="submission" date="2024-02" db="EMBL/GenBank/DDBJ databases">
        <authorList>
            <person name="Daric V."/>
            <person name="Darras S."/>
        </authorList>
    </citation>
    <scope>NUCLEOTIDE SEQUENCE [LARGE SCALE GENOMIC DNA]</scope>
</reference>
<keyword evidence="3" id="KW-1185">Reference proteome</keyword>
<evidence type="ECO:0000313" key="3">
    <source>
        <dbReference type="Proteomes" id="UP001642483"/>
    </source>
</evidence>
<proteinExistence type="predicted"/>
<dbReference type="Gene3D" id="2.60.40.790">
    <property type="match status" value="1"/>
</dbReference>
<dbReference type="EMBL" id="CAWYQH010000099">
    <property type="protein sequence ID" value="CAK8685305.1"/>
    <property type="molecule type" value="Genomic_DNA"/>
</dbReference>
<dbReference type="InterPro" id="IPR008978">
    <property type="entry name" value="HSP20-like_chaperone"/>
</dbReference>
<organism evidence="2 3">
    <name type="scientific">Clavelina lepadiformis</name>
    <name type="common">Light-bulb sea squirt</name>
    <name type="synonym">Ascidia lepadiformis</name>
    <dbReference type="NCBI Taxonomy" id="159417"/>
    <lineage>
        <taxon>Eukaryota</taxon>
        <taxon>Metazoa</taxon>
        <taxon>Chordata</taxon>
        <taxon>Tunicata</taxon>
        <taxon>Ascidiacea</taxon>
        <taxon>Aplousobranchia</taxon>
        <taxon>Clavelinidae</taxon>
        <taxon>Clavelina</taxon>
    </lineage>
</organism>
<accession>A0ABP0G5D8</accession>
<protein>
    <recommendedName>
        <fullName evidence="1">SHSP domain-containing protein</fullName>
    </recommendedName>
</protein>
<sequence>MTICKNIVICHKAALITPASSSFLSEFKRAFTLPENMKTEDVTSSLSEDGILKIEGVRDVKPAITDVPILVEHSSTD</sequence>
<feature type="domain" description="SHSP" evidence="1">
    <location>
        <begin position="24"/>
        <end position="59"/>
    </location>
</feature>
<dbReference type="Proteomes" id="UP001642483">
    <property type="component" value="Unassembled WGS sequence"/>
</dbReference>
<dbReference type="Pfam" id="PF00011">
    <property type="entry name" value="HSP20"/>
    <property type="match status" value="1"/>
</dbReference>
<comment type="caution">
    <text evidence="2">The sequence shown here is derived from an EMBL/GenBank/DDBJ whole genome shotgun (WGS) entry which is preliminary data.</text>
</comment>
<dbReference type="InterPro" id="IPR002068">
    <property type="entry name" value="A-crystallin/Hsp20_dom"/>
</dbReference>
<dbReference type="SUPFAM" id="SSF49764">
    <property type="entry name" value="HSP20-like chaperones"/>
    <property type="match status" value="1"/>
</dbReference>
<gene>
    <name evidence="2" type="ORF">CVLEPA_LOCUS16442</name>
</gene>